<comment type="caution">
    <text evidence="1">The sequence shown here is derived from an EMBL/GenBank/DDBJ whole genome shotgun (WGS) entry which is preliminary data.</text>
</comment>
<accession>A0ACC0Y0E0</accession>
<gene>
    <name evidence="1" type="ORF">Pint_35798</name>
</gene>
<sequence>MSGMVAKVVLIATAFFMVCTNFAVGYDSYGENTGGVIKVSGKVLCQDCSKGYTEWVNDANPLKGAKVSLTCMDKRSRVMYYRSDETDEEGQFEMSVDKYTYKNKELKTEFCWVRLVSSPHPTCNIFTDFNGGKSGVKLMQPSSIYRDIVTYTMQPFYFTSPMCEKPDDEADDEPEGNNY</sequence>
<organism evidence="1 2">
    <name type="scientific">Pistacia integerrima</name>
    <dbReference type="NCBI Taxonomy" id="434235"/>
    <lineage>
        <taxon>Eukaryota</taxon>
        <taxon>Viridiplantae</taxon>
        <taxon>Streptophyta</taxon>
        <taxon>Embryophyta</taxon>
        <taxon>Tracheophyta</taxon>
        <taxon>Spermatophyta</taxon>
        <taxon>Magnoliopsida</taxon>
        <taxon>eudicotyledons</taxon>
        <taxon>Gunneridae</taxon>
        <taxon>Pentapetalae</taxon>
        <taxon>rosids</taxon>
        <taxon>malvids</taxon>
        <taxon>Sapindales</taxon>
        <taxon>Anacardiaceae</taxon>
        <taxon>Pistacia</taxon>
    </lineage>
</organism>
<reference evidence="2" key="1">
    <citation type="journal article" date="2023" name="G3 (Bethesda)">
        <title>Genome assembly and association tests identify interacting loci associated with vigor, precocity, and sex in interspecific pistachio rootstocks.</title>
        <authorList>
            <person name="Palmer W."/>
            <person name="Jacygrad E."/>
            <person name="Sagayaradj S."/>
            <person name="Cavanaugh K."/>
            <person name="Han R."/>
            <person name="Bertier L."/>
            <person name="Beede B."/>
            <person name="Kafkas S."/>
            <person name="Golino D."/>
            <person name="Preece J."/>
            <person name="Michelmore R."/>
        </authorList>
    </citation>
    <scope>NUCLEOTIDE SEQUENCE [LARGE SCALE GENOMIC DNA]</scope>
</reference>
<dbReference type="Proteomes" id="UP001163603">
    <property type="component" value="Chromosome 9"/>
</dbReference>
<keyword evidence="2" id="KW-1185">Reference proteome</keyword>
<evidence type="ECO:0000313" key="2">
    <source>
        <dbReference type="Proteomes" id="UP001163603"/>
    </source>
</evidence>
<protein>
    <submittedName>
        <fullName evidence="1">Uncharacterized protein</fullName>
    </submittedName>
</protein>
<evidence type="ECO:0000313" key="1">
    <source>
        <dbReference type="EMBL" id="KAJ0027877.1"/>
    </source>
</evidence>
<dbReference type="EMBL" id="CM047744">
    <property type="protein sequence ID" value="KAJ0027877.1"/>
    <property type="molecule type" value="Genomic_DNA"/>
</dbReference>
<proteinExistence type="predicted"/>
<name>A0ACC0Y0E0_9ROSI</name>